<dbReference type="Pfam" id="PF12951">
    <property type="entry name" value="PATR"/>
    <property type="match status" value="1"/>
</dbReference>
<dbReference type="SMART" id="SM00869">
    <property type="entry name" value="Autotransporter"/>
    <property type="match status" value="1"/>
</dbReference>
<evidence type="ECO:0000313" key="7">
    <source>
        <dbReference type="EMBL" id="TLE16461.1"/>
    </source>
</evidence>
<feature type="active site" description="Charge relay system" evidence="5">
    <location>
        <position position="50"/>
    </location>
</feature>
<name>A0A4V6YSR5_9HELI</name>
<sequence length="1090" mass="121252">MRFLIILSTFSLIAVFADDTRNSKTWNLINAHEAYRQGITGKGVNVGIADSPLNKNHISLRGKVGGELLSNRSDPWHGTAVASLIAGNKIDNFKPYGVAYDSVLYSYQATGGRARPVGDFFTKNGVKIINASWGFPRNSWVERQQRTPQQALNAANTVGAATHLYNLSRNNQTLLVFASGNETLISPQIIAAVPTYDENLRSIINVGSLNPDLVFKQGNKIRITAKGTQTNGNVFLKSENYSLMAFGANINFAYAVRGHNWGYVKASGTSVAAPMVSGAAALVAQKFPFLNGKQIADVLLSTANKDYQAPKLVVKRSYENYRKFSIAYIDNTPPTDDETIKRDLMAEGYTAAEATNIVNNLVESNAQYGRVFQVSKETIYGQGILDIGKAIKGPSILDANRLNLGDIQEFGGKKEAYYVVNTGNYDGHFENDIGQKKWDDNLHLINALNSPREQIKDLDVGLIKQGSGHLVLTGNNSYRGNTIIQEGKLSLLKRQDRSGGVLDSDVLVSQGAIFAGNGTINKDVYNVGTVRAGNGDLQDLNVLGSYTQNKDAHLQLEFGNTKNSKLIANNYNINGGYLEYIPIPAFYTNGHSIKLDLGNLAQHINNFDYVKVLQNNSMEFAILASDNVSINKRGKDGHIEPIMIMNNPNGRNIVFELQVANKEMLASILKQMEAYKSSQKGKLRITTSDKTINHYLNTSRVVRIVPIIKPQAYAEIENDTTASALRNIRGRDDLSDIYKNHFTVLDYVNSSAQSKGLSSIESLDGLKNMTEVYTQYYQNIHNNFILALNQSFTQDYLAQNTKNDPVLLASLGAYDFYPLLDEQEQKTSMFYISPRYKKVFGKDYNGNLKNIGLNVGSKTAENGYGIFNFSVFNSKLNFNYSNLKTDGGSASYNHNLKLEHFNVISSASLGVFKNYMQRTTFLRDSNIESSYYSFLGSAQLGLSKDFDVNSFRLTPLAYFNYSHLFQESFKENQAPFSKSYDSINHDSTSLAAGLNAAYLVKHSAFTNQFSTFAIYEHRLSGKNLRLKSNFRDFSEFPLEQHYQLPTTLVSLGAGVDFFFDNSFFTSFKVVNEFIEDQYNLNLSMNVGFKF</sequence>
<reference evidence="7 8" key="1">
    <citation type="journal article" date="2014" name="Genome Announc.">
        <title>Draft genome sequences of eight enterohepatic helicobacter species isolated from both laboratory and wild rodents.</title>
        <authorList>
            <person name="Sheh A."/>
            <person name="Shen Z."/>
            <person name="Fox J.G."/>
        </authorList>
    </citation>
    <scope>NUCLEOTIDE SEQUENCE [LARGE SCALE GENOMIC DNA]</scope>
    <source>
        <strain evidence="7 8">MIT-03-7007</strain>
    </source>
</reference>
<dbReference type="GO" id="GO:0016485">
    <property type="term" value="P:protein processing"/>
    <property type="evidence" value="ECO:0007669"/>
    <property type="project" value="TreeGrafter"/>
</dbReference>
<dbReference type="InterPro" id="IPR034061">
    <property type="entry name" value="Peptidases_S8_Autotransporter"/>
</dbReference>
<dbReference type="CDD" id="cd04848">
    <property type="entry name" value="Peptidases_S8_Autotransporter_serine_protease_like"/>
    <property type="match status" value="1"/>
</dbReference>
<dbReference type="PROSITE" id="PS51208">
    <property type="entry name" value="AUTOTRANSPORTER"/>
    <property type="match status" value="1"/>
</dbReference>
<evidence type="ECO:0000256" key="5">
    <source>
        <dbReference type="PROSITE-ProRule" id="PRU01240"/>
    </source>
</evidence>
<dbReference type="InterPro" id="IPR017318">
    <property type="entry name" value="Pept_S8A_subtilisin_campylobac"/>
</dbReference>
<dbReference type="PRINTS" id="PR00723">
    <property type="entry name" value="SUBTILISIN"/>
</dbReference>
<comment type="caution">
    <text evidence="7">The sequence shown here is derived from an EMBL/GenBank/DDBJ whole genome shotgun (WGS) entry which is preliminary data.</text>
</comment>
<protein>
    <submittedName>
        <fullName evidence="7">Autotransporter domain-containing protein</fullName>
    </submittedName>
</protein>
<dbReference type="SUPFAM" id="SSF103515">
    <property type="entry name" value="Autotransporter"/>
    <property type="match status" value="1"/>
</dbReference>
<evidence type="ECO:0000256" key="4">
    <source>
        <dbReference type="ARBA" id="ARBA00022825"/>
    </source>
</evidence>
<dbReference type="Pfam" id="PF00082">
    <property type="entry name" value="Peptidase_S8"/>
    <property type="match status" value="1"/>
</dbReference>
<dbReference type="InterPro" id="IPR022398">
    <property type="entry name" value="Peptidase_S8_His-AS"/>
</dbReference>
<feature type="active site" description="Charge relay system" evidence="5">
    <location>
        <position position="77"/>
    </location>
</feature>
<dbReference type="AlphaFoldDB" id="A0A4V6YSR5"/>
<dbReference type="PANTHER" id="PTHR42884:SF14">
    <property type="entry name" value="NEUROENDOCRINE CONVERTASE 1"/>
    <property type="match status" value="1"/>
</dbReference>
<gene>
    <name evidence="7" type="ORF">LS72_003205</name>
</gene>
<evidence type="ECO:0000256" key="3">
    <source>
        <dbReference type="ARBA" id="ARBA00022801"/>
    </source>
</evidence>
<dbReference type="PROSITE" id="PS00138">
    <property type="entry name" value="SUBTILASE_SER"/>
    <property type="match status" value="1"/>
</dbReference>
<dbReference type="PROSITE" id="PS00137">
    <property type="entry name" value="SUBTILASE_HIS"/>
    <property type="match status" value="1"/>
</dbReference>
<dbReference type="NCBIfam" id="TIGR02601">
    <property type="entry name" value="autotrns_rpt"/>
    <property type="match status" value="1"/>
</dbReference>
<proteinExistence type="inferred from homology"/>
<keyword evidence="3 5" id="KW-0378">Hydrolase</keyword>
<evidence type="ECO:0000313" key="8">
    <source>
        <dbReference type="Proteomes" id="UP000029920"/>
    </source>
</evidence>
<dbReference type="PROSITE" id="PS51892">
    <property type="entry name" value="SUBTILASE"/>
    <property type="match status" value="1"/>
</dbReference>
<dbReference type="InterPro" id="IPR005546">
    <property type="entry name" value="Autotransporte_beta"/>
</dbReference>
<evidence type="ECO:0000259" key="6">
    <source>
        <dbReference type="PROSITE" id="PS51208"/>
    </source>
</evidence>
<dbReference type="InterPro" id="IPR023828">
    <property type="entry name" value="Peptidase_S8_Ser-AS"/>
</dbReference>
<organism evidence="7 8">
    <name type="scientific">Helicobacter apodemus</name>
    <dbReference type="NCBI Taxonomy" id="135569"/>
    <lineage>
        <taxon>Bacteria</taxon>
        <taxon>Pseudomonadati</taxon>
        <taxon>Campylobacterota</taxon>
        <taxon>Epsilonproteobacteria</taxon>
        <taxon>Campylobacterales</taxon>
        <taxon>Helicobacteraceae</taxon>
        <taxon>Helicobacter</taxon>
    </lineage>
</organism>
<evidence type="ECO:0000256" key="1">
    <source>
        <dbReference type="ARBA" id="ARBA00022670"/>
    </source>
</evidence>
<dbReference type="PANTHER" id="PTHR42884">
    <property type="entry name" value="PROPROTEIN CONVERTASE SUBTILISIN/KEXIN-RELATED"/>
    <property type="match status" value="1"/>
</dbReference>
<dbReference type="InterPro" id="IPR000209">
    <property type="entry name" value="Peptidase_S8/S53_dom"/>
</dbReference>
<dbReference type="InterPro" id="IPR036709">
    <property type="entry name" value="Autotransporte_beta_dom_sf"/>
</dbReference>
<comment type="similarity">
    <text evidence="5">Belongs to the peptidase S8 family.</text>
</comment>
<dbReference type="InterPro" id="IPR013425">
    <property type="entry name" value="Autotrns_rpt"/>
</dbReference>
<dbReference type="EMBL" id="JRPC02000006">
    <property type="protein sequence ID" value="TLE16461.1"/>
    <property type="molecule type" value="Genomic_DNA"/>
</dbReference>
<dbReference type="Gene3D" id="3.40.50.200">
    <property type="entry name" value="Peptidase S8/S53 domain"/>
    <property type="match status" value="1"/>
</dbReference>
<feature type="domain" description="Autotransporter" evidence="6">
    <location>
        <begin position="822"/>
        <end position="1090"/>
    </location>
</feature>
<dbReference type="Pfam" id="PF03797">
    <property type="entry name" value="Autotransporter"/>
    <property type="match status" value="1"/>
</dbReference>
<dbReference type="GO" id="GO:0004252">
    <property type="term" value="F:serine-type endopeptidase activity"/>
    <property type="evidence" value="ECO:0007669"/>
    <property type="project" value="UniProtKB-UniRule"/>
</dbReference>
<dbReference type="Gene3D" id="2.40.128.130">
    <property type="entry name" value="Autotransporter beta-domain"/>
    <property type="match status" value="1"/>
</dbReference>
<keyword evidence="4 5" id="KW-0720">Serine protease</keyword>
<dbReference type="InterPro" id="IPR015500">
    <property type="entry name" value="Peptidase_S8_subtilisin-rel"/>
</dbReference>
<keyword evidence="1 5" id="KW-0645">Protease</keyword>
<feature type="active site" description="Charge relay system" evidence="5">
    <location>
        <position position="270"/>
    </location>
</feature>
<dbReference type="Proteomes" id="UP000029920">
    <property type="component" value="Unassembled WGS sequence"/>
</dbReference>
<accession>A0A4V6YSR5</accession>
<dbReference type="RefSeq" id="WP_034553623.1">
    <property type="nucleotide sequence ID" value="NZ_JRPC02000006.1"/>
</dbReference>
<dbReference type="InterPro" id="IPR036852">
    <property type="entry name" value="Peptidase_S8/S53_dom_sf"/>
</dbReference>
<dbReference type="PIRSF" id="PIRSF037905">
    <property type="entry name" value="Subtilisin_rel_CJE1557"/>
    <property type="match status" value="1"/>
</dbReference>
<dbReference type="SUPFAM" id="SSF52743">
    <property type="entry name" value="Subtilisin-like"/>
    <property type="match status" value="1"/>
</dbReference>
<dbReference type="GO" id="GO:0005886">
    <property type="term" value="C:plasma membrane"/>
    <property type="evidence" value="ECO:0007669"/>
    <property type="project" value="TreeGrafter"/>
</dbReference>
<evidence type="ECO:0000256" key="2">
    <source>
        <dbReference type="ARBA" id="ARBA00022729"/>
    </source>
</evidence>
<keyword evidence="2" id="KW-0732">Signal</keyword>
<keyword evidence="8" id="KW-1185">Reference proteome</keyword>